<gene>
    <name evidence="2" type="ORF">RS030_2223</name>
</gene>
<organism evidence="2 3">
    <name type="scientific">Cryptosporidium xiaoi</name>
    <dbReference type="NCBI Taxonomy" id="659607"/>
    <lineage>
        <taxon>Eukaryota</taxon>
        <taxon>Sar</taxon>
        <taxon>Alveolata</taxon>
        <taxon>Apicomplexa</taxon>
        <taxon>Conoidasida</taxon>
        <taxon>Coccidia</taxon>
        <taxon>Eucoccidiorida</taxon>
        <taxon>Eimeriorina</taxon>
        <taxon>Cryptosporidiidae</taxon>
        <taxon>Cryptosporidium</taxon>
    </lineage>
</organism>
<keyword evidence="3" id="KW-1185">Reference proteome</keyword>
<name>A0AAV9XY12_9CRYT</name>
<evidence type="ECO:0000313" key="3">
    <source>
        <dbReference type="Proteomes" id="UP001311799"/>
    </source>
</evidence>
<reference evidence="2 3" key="1">
    <citation type="submission" date="2023-10" db="EMBL/GenBank/DDBJ databases">
        <title>Comparative genomics analysis reveals potential genetic determinants of host preference in Cryptosporidium xiaoi.</title>
        <authorList>
            <person name="Xiao L."/>
            <person name="Li J."/>
        </authorList>
    </citation>
    <scope>NUCLEOTIDE SEQUENCE [LARGE SCALE GENOMIC DNA]</scope>
    <source>
        <strain evidence="2 3">52996</strain>
    </source>
</reference>
<feature type="transmembrane region" description="Helical" evidence="1">
    <location>
        <begin position="207"/>
        <end position="232"/>
    </location>
</feature>
<protein>
    <submittedName>
        <fullName evidence="2">Uncharacterized protein</fullName>
    </submittedName>
</protein>
<comment type="caution">
    <text evidence="2">The sequence shown here is derived from an EMBL/GenBank/DDBJ whole genome shotgun (WGS) entry which is preliminary data.</text>
</comment>
<dbReference type="EMBL" id="JAWDEY010000022">
    <property type="protein sequence ID" value="KAK6588777.1"/>
    <property type="molecule type" value="Genomic_DNA"/>
</dbReference>
<keyword evidence="1" id="KW-0812">Transmembrane</keyword>
<dbReference type="Proteomes" id="UP001311799">
    <property type="component" value="Unassembled WGS sequence"/>
</dbReference>
<sequence length="237" mass="27625">MDVNISTNSVEAERCRNLLINQLTSSQYWQGSIRSQQIINSVSLFNRFIRLSNQQNNISEVLETLRNDISNQSIFDEFVGRLEAEDSIYNTISNSRTERTISFLKRKLSALYSELERITDKIENIAFSKLPEIVQRSILPSYRKPLVILFFLNISIFVTRAIFFNWGPIFKVNSRKSYSIQTETEFHRDGLSTVGYYPTLLEIIFEIFSFFINFSMSIIPLTLPILTLHFLYGQNTQ</sequence>
<keyword evidence="1" id="KW-1133">Transmembrane helix</keyword>
<accession>A0AAV9XY12</accession>
<proteinExistence type="predicted"/>
<keyword evidence="1" id="KW-0472">Membrane</keyword>
<evidence type="ECO:0000313" key="2">
    <source>
        <dbReference type="EMBL" id="KAK6588777.1"/>
    </source>
</evidence>
<dbReference type="AlphaFoldDB" id="A0AAV9XY12"/>
<evidence type="ECO:0000256" key="1">
    <source>
        <dbReference type="SAM" id="Phobius"/>
    </source>
</evidence>
<feature type="transmembrane region" description="Helical" evidence="1">
    <location>
        <begin position="146"/>
        <end position="166"/>
    </location>
</feature>